<dbReference type="AlphaFoldDB" id="A0A1B7XBN3"/>
<keyword evidence="3" id="KW-1185">Reference proteome</keyword>
<dbReference type="STRING" id="1560234.SP90_10640"/>
<dbReference type="RefSeq" id="WP_066855680.1">
    <property type="nucleotide sequence ID" value="NZ_JXMS01000018.1"/>
</dbReference>
<name>A0A1B7XBN3_9BACT</name>
<feature type="signal peptide" evidence="1">
    <location>
        <begin position="1"/>
        <end position="23"/>
    </location>
</feature>
<dbReference type="Proteomes" id="UP000091979">
    <property type="component" value="Unassembled WGS sequence"/>
</dbReference>
<dbReference type="EMBL" id="JXMS01000018">
    <property type="protein sequence ID" value="OBQ50096.1"/>
    <property type="molecule type" value="Genomic_DNA"/>
</dbReference>
<dbReference type="NCBIfam" id="NF033939">
    <property type="entry name" value="DESULF_POR1"/>
    <property type="match status" value="1"/>
</dbReference>
<evidence type="ECO:0000313" key="2">
    <source>
        <dbReference type="EMBL" id="OBQ50096.1"/>
    </source>
</evidence>
<proteinExistence type="predicted"/>
<protein>
    <recommendedName>
        <fullName evidence="4">Porin domain-containing protein</fullName>
    </recommendedName>
</protein>
<reference evidence="2 3" key="1">
    <citation type="submission" date="2015-01" db="EMBL/GenBank/DDBJ databases">
        <title>Desulfovibrio sp. JC271 draft genome sequence.</title>
        <authorList>
            <person name="Shivani Y."/>
            <person name="Subhash Y."/>
            <person name="Sasikala C."/>
            <person name="Ramana C.V."/>
        </authorList>
    </citation>
    <scope>NUCLEOTIDE SEQUENCE [LARGE SCALE GENOMIC DNA]</scope>
    <source>
        <strain evidence="2 3">JC271</strain>
    </source>
</reference>
<organism evidence="2 3">
    <name type="scientific">Halodesulfovibrio spirochaetisodalis</name>
    <dbReference type="NCBI Taxonomy" id="1560234"/>
    <lineage>
        <taxon>Bacteria</taxon>
        <taxon>Pseudomonadati</taxon>
        <taxon>Thermodesulfobacteriota</taxon>
        <taxon>Desulfovibrionia</taxon>
        <taxon>Desulfovibrionales</taxon>
        <taxon>Desulfovibrionaceae</taxon>
        <taxon>Halodesulfovibrio</taxon>
    </lineage>
</organism>
<keyword evidence="1" id="KW-0732">Signal</keyword>
<dbReference type="InterPro" id="IPR059232">
    <property type="entry name" value="Porin_put"/>
</dbReference>
<evidence type="ECO:0000256" key="1">
    <source>
        <dbReference type="SAM" id="SignalP"/>
    </source>
</evidence>
<dbReference type="OrthoDB" id="5464498at2"/>
<sequence>MKRFIVSALAACMMFGATTGAFAAEIKASGSMWVGYDYVNLDGSSDDTNNFIQRMDTQIDIIASENLSATTLFRIEQTWGQANNKVGAGSGGSLGADGVNVSTLRAYVDFLIPSTEMKVRAGIQGFGLPGAVTASPVLDNDVAAIAVSQSFDNIGVTAFFARPYDTEKSGSAKASTMDLFGGVVSAELGNVVVSPYFMFANVSNKVDVEGEIFKNNLYWVGTSVEANPMPNLALAFDGIYGKEHTKDGGYAVAGKAAYTTDMVVPALVGWYASGNDSDGEGRMRSIDDDDFSMTTLIGAGAMGPDSDNIFGSALGKWGIGLHLEEISFTEKLSHTVRVTYVRGTNDKSSSITSWGEDDSATEFDLSSVYSIYDNLNLLVDFAYAVTDFDAGSAKDVDNVFKAAALVEYNF</sequence>
<dbReference type="PATRIC" id="fig|1560234.3.peg.982"/>
<evidence type="ECO:0000313" key="3">
    <source>
        <dbReference type="Proteomes" id="UP000091979"/>
    </source>
</evidence>
<gene>
    <name evidence="2" type="ORF">SP90_10640</name>
</gene>
<feature type="chain" id="PRO_5008600490" description="Porin domain-containing protein" evidence="1">
    <location>
        <begin position="24"/>
        <end position="410"/>
    </location>
</feature>
<accession>A0A1B7XBN3</accession>
<comment type="caution">
    <text evidence="2">The sequence shown here is derived from an EMBL/GenBank/DDBJ whole genome shotgun (WGS) entry which is preliminary data.</text>
</comment>
<evidence type="ECO:0008006" key="4">
    <source>
        <dbReference type="Google" id="ProtNLM"/>
    </source>
</evidence>